<evidence type="ECO:0000256" key="1">
    <source>
        <dbReference type="SAM" id="Phobius"/>
    </source>
</evidence>
<name>A0A1G8IVE1_9RHOO</name>
<gene>
    <name evidence="2" type="ORF">SAMN05660652_03058</name>
</gene>
<feature type="transmembrane region" description="Helical" evidence="1">
    <location>
        <begin position="97"/>
        <end position="117"/>
    </location>
</feature>
<evidence type="ECO:0000313" key="2">
    <source>
        <dbReference type="EMBL" id="SDI22762.1"/>
    </source>
</evidence>
<keyword evidence="1" id="KW-0472">Membrane</keyword>
<feature type="transmembrane region" description="Helical" evidence="1">
    <location>
        <begin position="232"/>
        <end position="253"/>
    </location>
</feature>
<protein>
    <submittedName>
        <fullName evidence="2">Uncharacterized protein</fullName>
    </submittedName>
</protein>
<dbReference type="OrthoDB" id="9794165at2"/>
<feature type="transmembrane region" description="Helical" evidence="1">
    <location>
        <begin position="304"/>
        <end position="322"/>
    </location>
</feature>
<feature type="transmembrane region" description="Helical" evidence="1">
    <location>
        <begin position="192"/>
        <end position="212"/>
    </location>
</feature>
<evidence type="ECO:0000313" key="3">
    <source>
        <dbReference type="Proteomes" id="UP000198607"/>
    </source>
</evidence>
<proteinExistence type="predicted"/>
<keyword evidence="1" id="KW-1133">Transmembrane helix</keyword>
<dbReference type="STRING" id="83767.SAMN05660652_03058"/>
<dbReference type="InterPro" id="IPR026366">
    <property type="entry name" value="Seleno_YedE"/>
</dbReference>
<reference evidence="2 3" key="1">
    <citation type="submission" date="2016-10" db="EMBL/GenBank/DDBJ databases">
        <authorList>
            <person name="de Groot N.N."/>
        </authorList>
    </citation>
    <scope>NUCLEOTIDE SEQUENCE [LARGE SCALE GENOMIC DNA]</scope>
    <source>
        <strain evidence="2 3">DSM 5885</strain>
    </source>
</reference>
<feature type="transmembrane region" description="Helical" evidence="1">
    <location>
        <begin position="129"/>
        <end position="150"/>
    </location>
</feature>
<feature type="transmembrane region" description="Helical" evidence="1">
    <location>
        <begin position="68"/>
        <end position="85"/>
    </location>
</feature>
<dbReference type="Pfam" id="PF04143">
    <property type="entry name" value="Sulf_transp"/>
    <property type="match status" value="1"/>
</dbReference>
<dbReference type="InterPro" id="IPR007272">
    <property type="entry name" value="Sulf_transp_TsuA/YedE"/>
</dbReference>
<organism evidence="2 3">
    <name type="scientific">Propionivibrio dicarboxylicus</name>
    <dbReference type="NCBI Taxonomy" id="83767"/>
    <lineage>
        <taxon>Bacteria</taxon>
        <taxon>Pseudomonadati</taxon>
        <taxon>Pseudomonadota</taxon>
        <taxon>Betaproteobacteria</taxon>
        <taxon>Rhodocyclales</taxon>
        <taxon>Rhodocyclaceae</taxon>
        <taxon>Propionivibrio</taxon>
    </lineage>
</organism>
<keyword evidence="3" id="KW-1185">Reference proteome</keyword>
<sequence length="368" mass="37905">MKNTLNAFFASRGGIVAVGAVIGALAAWLVSMGNPPNMGICVACFERDIAGALGLHRADVVQYLRPEIPAFVLGSLAAALVFGEFRARAGSTPLLRFFLGMFAAIGALVFLGCPWRSILRLAGGDGNAIVGIAGLATGISVGALFLKNGFTLGRARPALKPAGWLMPALMLGLLALAVAQPAFIFASSKGPGSMHAPLLISLGAGLLVGFLAQRSRFCTMGSIRDAVLLRDFHLISGVIAMAVAAFAVNWLLGQFKPGFAMQPIAHSNHLWNFLGMVLAGLSFALAGGCPGRQLILTGEGDTDAGVFVLGMLVGAAVAHNFALAAAADKLTDAVLQVGGPGFNGQVAVLVGLVFCLILGFSMREKFDA</sequence>
<dbReference type="RefSeq" id="WP_091938791.1">
    <property type="nucleotide sequence ID" value="NZ_FNCY01000015.1"/>
</dbReference>
<dbReference type="NCBIfam" id="TIGR04112">
    <property type="entry name" value="seleno_YedE"/>
    <property type="match status" value="1"/>
</dbReference>
<accession>A0A1G8IVE1</accession>
<feature type="transmembrane region" description="Helical" evidence="1">
    <location>
        <begin position="7"/>
        <end position="30"/>
    </location>
</feature>
<keyword evidence="1" id="KW-0812">Transmembrane</keyword>
<dbReference type="AlphaFoldDB" id="A0A1G8IVE1"/>
<feature type="transmembrane region" description="Helical" evidence="1">
    <location>
        <begin position="342"/>
        <end position="362"/>
    </location>
</feature>
<feature type="transmembrane region" description="Helical" evidence="1">
    <location>
        <begin position="273"/>
        <end position="292"/>
    </location>
</feature>
<dbReference type="EMBL" id="FNCY01000015">
    <property type="protein sequence ID" value="SDI22762.1"/>
    <property type="molecule type" value="Genomic_DNA"/>
</dbReference>
<feature type="transmembrane region" description="Helical" evidence="1">
    <location>
        <begin position="162"/>
        <end position="186"/>
    </location>
</feature>
<dbReference type="Proteomes" id="UP000198607">
    <property type="component" value="Unassembled WGS sequence"/>
</dbReference>